<protein>
    <submittedName>
        <fullName evidence="7">O-antigen ligase family protein</fullName>
    </submittedName>
</protein>
<name>A0ABX0Y877_9ACTN</name>
<evidence type="ECO:0000313" key="7">
    <source>
        <dbReference type="EMBL" id="NJC74291.1"/>
    </source>
</evidence>
<comment type="caution">
    <text evidence="7">The sequence shown here is derived from an EMBL/GenBank/DDBJ whole genome shotgun (WGS) entry which is preliminary data.</text>
</comment>
<keyword evidence="7" id="KW-0436">Ligase</keyword>
<feature type="transmembrane region" description="Helical" evidence="5">
    <location>
        <begin position="240"/>
        <end position="265"/>
    </location>
</feature>
<gene>
    <name evidence="7" type="ORF">HC031_31935</name>
</gene>
<feature type="transmembrane region" description="Helical" evidence="5">
    <location>
        <begin position="59"/>
        <end position="75"/>
    </location>
</feature>
<feature type="transmembrane region" description="Helical" evidence="5">
    <location>
        <begin position="215"/>
        <end position="234"/>
    </location>
</feature>
<evidence type="ECO:0000259" key="6">
    <source>
        <dbReference type="Pfam" id="PF04932"/>
    </source>
</evidence>
<dbReference type="InterPro" id="IPR051533">
    <property type="entry name" value="WaaL-like"/>
</dbReference>
<dbReference type="Pfam" id="PF04932">
    <property type="entry name" value="Wzy_C"/>
    <property type="match status" value="1"/>
</dbReference>
<feature type="transmembrane region" description="Helical" evidence="5">
    <location>
        <begin position="140"/>
        <end position="161"/>
    </location>
</feature>
<dbReference type="EMBL" id="JAATVY010000056">
    <property type="protein sequence ID" value="NJC74291.1"/>
    <property type="molecule type" value="Genomic_DNA"/>
</dbReference>
<keyword evidence="3 5" id="KW-1133">Transmembrane helix</keyword>
<feature type="transmembrane region" description="Helical" evidence="5">
    <location>
        <begin position="356"/>
        <end position="375"/>
    </location>
</feature>
<evidence type="ECO:0000256" key="2">
    <source>
        <dbReference type="ARBA" id="ARBA00022692"/>
    </source>
</evidence>
<evidence type="ECO:0000256" key="5">
    <source>
        <dbReference type="SAM" id="Phobius"/>
    </source>
</evidence>
<sequence length="422" mass="44285">MTPLLVYLLLRQQTFYAVVGFAVTLPLLIVARPGQVALMLTPVVTLLLGAPIFQHGSQIVTGAVAALVIGVFLHLRSGSARLRADHVVVGLLSCVLLVSLLFPAEHLNPVSSPRADLMTLLEGLILLSVTLAAPPLPRRVAHVSALTGAAAAIWTLIAGAYEGGRLVGLTLNTNYLGAAFAVPAVMAIGVAWASRRPLWLLAALPSLVGLAATRSRGAMIATAAGIVVLVLAHVRRARRSVQVAVATALVAAVAGGLALTQLVGLGSRSTEELTYNNEVRAQAAQFAVHVALHHPLRGIGYLMFPPYAGLASNLNVVINTHDDFLRLAAEAGLPALLVFLFLLWRGARRLRGIGRNDITVLCAAVVTYAVGLLFANTLSNLIVTTPFWLALGTLMSHAPDQRGTLYHSKGGQGMHAEPAAEA</sequence>
<evidence type="ECO:0000256" key="3">
    <source>
        <dbReference type="ARBA" id="ARBA00022989"/>
    </source>
</evidence>
<dbReference type="PANTHER" id="PTHR37422">
    <property type="entry name" value="TEICHURONIC ACID BIOSYNTHESIS PROTEIN TUAE"/>
    <property type="match status" value="1"/>
</dbReference>
<dbReference type="PANTHER" id="PTHR37422:SF23">
    <property type="entry name" value="TEICHURONIC ACID BIOSYNTHESIS PROTEIN TUAE"/>
    <property type="match status" value="1"/>
</dbReference>
<reference evidence="7 8" key="1">
    <citation type="submission" date="2020-03" db="EMBL/GenBank/DDBJ databases">
        <title>WGS of the type strain of Planosporangium spp.</title>
        <authorList>
            <person name="Thawai C."/>
        </authorList>
    </citation>
    <scope>NUCLEOTIDE SEQUENCE [LARGE SCALE GENOMIC DNA]</scope>
    <source>
        <strain evidence="7 8">TBRC 5610</strain>
    </source>
</reference>
<keyword evidence="2 5" id="KW-0812">Transmembrane</keyword>
<feature type="transmembrane region" description="Helical" evidence="5">
    <location>
        <begin position="14"/>
        <end position="31"/>
    </location>
</feature>
<comment type="subcellular location">
    <subcellularLocation>
        <location evidence="1">Membrane</location>
        <topology evidence="1">Multi-pass membrane protein</topology>
    </subcellularLocation>
</comment>
<dbReference type="GO" id="GO:0016874">
    <property type="term" value="F:ligase activity"/>
    <property type="evidence" value="ECO:0007669"/>
    <property type="project" value="UniProtKB-KW"/>
</dbReference>
<feature type="transmembrane region" description="Helical" evidence="5">
    <location>
        <begin position="87"/>
        <end position="104"/>
    </location>
</feature>
<feature type="transmembrane region" description="Helical" evidence="5">
    <location>
        <begin position="324"/>
        <end position="344"/>
    </location>
</feature>
<evidence type="ECO:0000313" key="8">
    <source>
        <dbReference type="Proteomes" id="UP000722989"/>
    </source>
</evidence>
<evidence type="ECO:0000256" key="1">
    <source>
        <dbReference type="ARBA" id="ARBA00004141"/>
    </source>
</evidence>
<feature type="transmembrane region" description="Helical" evidence="5">
    <location>
        <begin position="173"/>
        <end position="194"/>
    </location>
</feature>
<proteinExistence type="predicted"/>
<keyword evidence="8" id="KW-1185">Reference proteome</keyword>
<accession>A0ABX0Y877</accession>
<dbReference type="Proteomes" id="UP000722989">
    <property type="component" value="Unassembled WGS sequence"/>
</dbReference>
<evidence type="ECO:0000256" key="4">
    <source>
        <dbReference type="ARBA" id="ARBA00023136"/>
    </source>
</evidence>
<dbReference type="InterPro" id="IPR007016">
    <property type="entry name" value="O-antigen_ligase-rel_domated"/>
</dbReference>
<feature type="transmembrane region" description="Helical" evidence="5">
    <location>
        <begin position="36"/>
        <end position="53"/>
    </location>
</feature>
<keyword evidence="4 5" id="KW-0472">Membrane</keyword>
<organism evidence="7 8">
    <name type="scientific">Planosporangium thailandense</name>
    <dbReference type="NCBI Taxonomy" id="765197"/>
    <lineage>
        <taxon>Bacteria</taxon>
        <taxon>Bacillati</taxon>
        <taxon>Actinomycetota</taxon>
        <taxon>Actinomycetes</taxon>
        <taxon>Micromonosporales</taxon>
        <taxon>Micromonosporaceae</taxon>
        <taxon>Planosporangium</taxon>
    </lineage>
</organism>
<feature type="domain" description="O-antigen ligase-related" evidence="6">
    <location>
        <begin position="202"/>
        <end position="340"/>
    </location>
</feature>